<evidence type="ECO:0000313" key="2">
    <source>
        <dbReference type="Proteomes" id="UP000670527"/>
    </source>
</evidence>
<dbReference type="InterPro" id="IPR036102">
    <property type="entry name" value="OsmC/Ohrsf"/>
</dbReference>
<dbReference type="Pfam" id="PF02566">
    <property type="entry name" value="OsmC"/>
    <property type="match status" value="1"/>
</dbReference>
<dbReference type="InterPro" id="IPR015946">
    <property type="entry name" value="KH_dom-like_a/b"/>
</dbReference>
<dbReference type="InterPro" id="IPR003718">
    <property type="entry name" value="OsmC/Ohr_fam"/>
</dbReference>
<dbReference type="Gene3D" id="3.30.300.20">
    <property type="match status" value="1"/>
</dbReference>
<dbReference type="RefSeq" id="WP_208308264.1">
    <property type="nucleotide sequence ID" value="NZ_JAGETX010000008.1"/>
</dbReference>
<sequence length="150" mass="16040">MITTRSAIAHWSGTGTKGEGHLTTPSTVLHQTRYSYLTRFADGVGTNPEELIAAAHAGCFSMKLAFDLQALGLTATALNTTCELSSEEGEIVSSHLRVYASVPGITPSQFEEVVESARQNCLISKMLNLNLSSEAKLIDEADITEAGLPR</sequence>
<dbReference type="Proteomes" id="UP000670527">
    <property type="component" value="Unassembled WGS sequence"/>
</dbReference>
<organism evidence="1 2">
    <name type="scientific">Hymenobacter defluvii</name>
    <dbReference type="NCBI Taxonomy" id="2054411"/>
    <lineage>
        <taxon>Bacteria</taxon>
        <taxon>Pseudomonadati</taxon>
        <taxon>Bacteroidota</taxon>
        <taxon>Cytophagia</taxon>
        <taxon>Cytophagales</taxon>
        <taxon>Hymenobacteraceae</taxon>
        <taxon>Hymenobacter</taxon>
    </lineage>
</organism>
<reference evidence="1 2" key="1">
    <citation type="submission" date="2021-03" db="EMBL/GenBank/DDBJ databases">
        <authorList>
            <person name="Kim M.K."/>
        </authorList>
    </citation>
    <scope>NUCLEOTIDE SEQUENCE [LARGE SCALE GENOMIC DNA]</scope>
    <source>
        <strain evidence="1 2">BT507</strain>
    </source>
</reference>
<accession>A0ABS3TEB1</accession>
<dbReference type="PANTHER" id="PTHR42830:SF1">
    <property type="entry name" value="OSMOTICALLY INDUCIBLE FAMILY PROTEIN"/>
    <property type="match status" value="1"/>
</dbReference>
<name>A0ABS3TEB1_9BACT</name>
<gene>
    <name evidence="1" type="ORF">J4D97_15135</name>
</gene>
<keyword evidence="2" id="KW-1185">Reference proteome</keyword>
<dbReference type="EMBL" id="JAGETX010000008">
    <property type="protein sequence ID" value="MBO3271992.1"/>
    <property type="molecule type" value="Genomic_DNA"/>
</dbReference>
<dbReference type="InterPro" id="IPR019904">
    <property type="entry name" value="Peroxiredoxin_OsmC"/>
</dbReference>
<dbReference type="PANTHER" id="PTHR42830">
    <property type="entry name" value="OSMOTICALLY INDUCIBLE FAMILY PROTEIN"/>
    <property type="match status" value="1"/>
</dbReference>
<comment type="caution">
    <text evidence="1">The sequence shown here is derived from an EMBL/GenBank/DDBJ whole genome shotgun (WGS) entry which is preliminary data.</text>
</comment>
<proteinExistence type="predicted"/>
<protein>
    <submittedName>
        <fullName evidence="1">OsmC family peroxiredoxin</fullName>
    </submittedName>
</protein>
<dbReference type="InterPro" id="IPR052707">
    <property type="entry name" value="OsmC_Ohr_Peroxiredoxin"/>
</dbReference>
<dbReference type="SUPFAM" id="SSF82784">
    <property type="entry name" value="OsmC-like"/>
    <property type="match status" value="1"/>
</dbReference>
<evidence type="ECO:0000313" key="1">
    <source>
        <dbReference type="EMBL" id="MBO3271992.1"/>
    </source>
</evidence>
<dbReference type="NCBIfam" id="TIGR03562">
    <property type="entry name" value="osmo_induc_OsmC"/>
    <property type="match status" value="1"/>
</dbReference>